<dbReference type="InterPro" id="IPR006091">
    <property type="entry name" value="Acyl-CoA_Oxase/DH_mid-dom"/>
</dbReference>
<evidence type="ECO:0008006" key="18">
    <source>
        <dbReference type="Google" id="ProtNLM"/>
    </source>
</evidence>
<evidence type="ECO:0000259" key="15">
    <source>
        <dbReference type="Pfam" id="PF22924"/>
    </source>
</evidence>
<evidence type="ECO:0000256" key="4">
    <source>
        <dbReference type="ARBA" id="ARBA00004604"/>
    </source>
</evidence>
<dbReference type="GO" id="GO:0005777">
    <property type="term" value="C:peroxisome"/>
    <property type="evidence" value="ECO:0007669"/>
    <property type="project" value="InterPro"/>
</dbReference>
<dbReference type="AlphaFoldDB" id="A0A0L0DGV6"/>
<dbReference type="GeneID" id="25569984"/>
<dbReference type="SUPFAM" id="SSF56645">
    <property type="entry name" value="Acyl-CoA dehydrogenase NM domain-like"/>
    <property type="match status" value="1"/>
</dbReference>
<evidence type="ECO:0000313" key="16">
    <source>
        <dbReference type="EMBL" id="KNC51356.1"/>
    </source>
</evidence>
<evidence type="ECO:0000256" key="1">
    <source>
        <dbReference type="ARBA" id="ARBA00001974"/>
    </source>
</evidence>
<dbReference type="RefSeq" id="XP_013756308.1">
    <property type="nucleotide sequence ID" value="XM_013900854.1"/>
</dbReference>
<dbReference type="GO" id="GO:0071949">
    <property type="term" value="F:FAD binding"/>
    <property type="evidence" value="ECO:0007669"/>
    <property type="project" value="InterPro"/>
</dbReference>
<accession>A0A0L0DGV6</accession>
<dbReference type="InterPro" id="IPR043164">
    <property type="entry name" value="Ribosomal_uL10-like_insert_sf"/>
</dbReference>
<dbReference type="InterPro" id="IPR002655">
    <property type="entry name" value="Acyl-CoA_oxidase_C"/>
</dbReference>
<dbReference type="PANTHER" id="PTHR10909">
    <property type="entry name" value="ELECTRON TRANSPORT OXIDOREDUCTASE"/>
    <property type="match status" value="1"/>
</dbReference>
<protein>
    <recommendedName>
        <fullName evidence="18">Ribosome assembly factor mrt4</fullName>
    </recommendedName>
</protein>
<dbReference type="GO" id="GO:0055088">
    <property type="term" value="P:lipid homeostasis"/>
    <property type="evidence" value="ECO:0007669"/>
    <property type="project" value="TreeGrafter"/>
</dbReference>
<comment type="cofactor">
    <cofactor evidence="1">
        <name>FAD</name>
        <dbReference type="ChEBI" id="CHEBI:57692"/>
    </cofactor>
</comment>
<evidence type="ECO:0000313" key="17">
    <source>
        <dbReference type="Proteomes" id="UP000054408"/>
    </source>
</evidence>
<gene>
    <name evidence="16" type="ORF">AMSG_12069</name>
</gene>
<feature type="domain" description="Large ribosomal subunit protein uL10-like insertion" evidence="14">
    <location>
        <begin position="126"/>
        <end position="195"/>
    </location>
</feature>
<dbReference type="InterPro" id="IPR012258">
    <property type="entry name" value="Acyl-CoA_oxidase"/>
</dbReference>
<keyword evidence="7" id="KW-0963">Cytoplasm</keyword>
<dbReference type="InterPro" id="IPR040637">
    <property type="entry name" value="Ribosomal_uL10-like_insert"/>
</dbReference>
<evidence type="ECO:0000256" key="10">
    <source>
        <dbReference type="ARBA" id="ARBA00023002"/>
    </source>
</evidence>
<evidence type="ECO:0000256" key="6">
    <source>
        <dbReference type="ARBA" id="ARBA00008889"/>
    </source>
</evidence>
<evidence type="ECO:0000256" key="5">
    <source>
        <dbReference type="ARBA" id="ARBA00006288"/>
    </source>
</evidence>
<dbReference type="InterPro" id="IPR001790">
    <property type="entry name" value="Ribosomal_uL10"/>
</dbReference>
<sequence>MPKSKRQKLYSLTSVAKGGREAKSQLIDTIREAAGNFPRLLLVQVWNMRNASLKELRMRWKPDSRFFFGKHAVMRVALGRTAEEEIAEGISKVANAIRTGTGLLFTEKSLKEVQDHFDTMQEAHYARAGTEVYDTITIEAGPLTQFGHSLEPRLRQLGLPTRLNKGVIELLETVDLCAAGDVLSSEQAALLRLFDHKLALFRMQVVGAWEAESGKFVDISPSPPQAYLFGSSEAVAAHEAAVALLESSEHSWMVDDSLVDADVATVREETLRRIVAGNKLVKELGGVEADEGVARALARLLHITDGALSMRWGVHSVLFAEAVRILASPEVAGELAEAIADMDVIGCFAMTELGCSSYLRGIATVAVYHPAQDAFVLHTPSPLATKVWIGMAGQSATHSVVLARMAVAQPGRKLEWLGLQWFLVPIRDTVTGAPLPGATIGDMGAKMGRHGLDNGTLSFDAMVLPSSARLARFASLERSKDPGTPSGWAVRFSPSPLAQMAYAVLITERVTAVRSACDTLAIGATIAVRYGYLRQQGPPSIDNIMAYPSYAGRALSLVVDALALHASAAQLEAGLAALDAIREADDMAMYASGVSLLHTSSACLKAYGGWLANDGLETARQCLGGHGYSAYNNVSTLITDWAVFTTGGGDNTVMGLQTARFLAKLALDRDRAPDRLADAPEVLAAQYAYLLKPVCPKQLADIGEHLKAVAAEAIVADGCMLVAWAAQMRLAQLAAALAPVARDEWWVECQMPALEAARAHARAVMTMALAEWVAAAPADLALVLHRCGAIFAIDSMLSVLALAADAGVVSGVEALLHQARGQLVADLADDGAVLVDGFGFPDFTIKSPLAFASGDDAYGAYLRRIGKAAAVLPSRAEYWSRVMASKSKL</sequence>
<feature type="domain" description="Acyl-CoA oxidase C-terminal" evidence="12">
    <location>
        <begin position="728"/>
        <end position="883"/>
    </location>
</feature>
<dbReference type="Gene3D" id="2.40.110.10">
    <property type="entry name" value="Butyryl-CoA Dehydrogenase, subunit A, domain 2"/>
    <property type="match status" value="1"/>
</dbReference>
<evidence type="ECO:0000256" key="3">
    <source>
        <dbReference type="ARBA" id="ARBA00004496"/>
    </source>
</evidence>
<dbReference type="GO" id="GO:0033540">
    <property type="term" value="P:fatty acid beta-oxidation using acyl-CoA oxidase"/>
    <property type="evidence" value="ECO:0007669"/>
    <property type="project" value="TreeGrafter"/>
</dbReference>
<evidence type="ECO:0000256" key="7">
    <source>
        <dbReference type="ARBA" id="ARBA00022490"/>
    </source>
</evidence>
<dbReference type="eggNOG" id="KOG0136">
    <property type="taxonomic scope" value="Eukaryota"/>
</dbReference>
<dbReference type="GO" id="GO:0000027">
    <property type="term" value="P:ribosomal large subunit assembly"/>
    <property type="evidence" value="ECO:0007669"/>
    <property type="project" value="InterPro"/>
</dbReference>
<dbReference type="STRING" id="461836.A0A0L0DGV6"/>
<organism evidence="16 17">
    <name type="scientific">Thecamonas trahens ATCC 50062</name>
    <dbReference type="NCBI Taxonomy" id="461836"/>
    <lineage>
        <taxon>Eukaryota</taxon>
        <taxon>Apusozoa</taxon>
        <taxon>Apusomonadida</taxon>
        <taxon>Apusomonadidae</taxon>
        <taxon>Thecamonas</taxon>
    </lineage>
</organism>
<comment type="function">
    <text evidence="2">Component of the ribosome assembly machinery. Nuclear paralog of the ribosomal protein P0, it binds pre-60S subunits at an early stage of assembly in the nucleolus, and is replaced by P0 in cytoplasmic pre-60S subunits and mature 80S ribosomes.</text>
</comment>
<dbReference type="SUPFAM" id="SSF47203">
    <property type="entry name" value="Acyl-CoA dehydrogenase C-terminal domain-like"/>
    <property type="match status" value="2"/>
</dbReference>
<feature type="domain" description="Acyl-CoA oxidase/dehydrogenase middle" evidence="13">
    <location>
        <begin position="347"/>
        <end position="461"/>
    </location>
</feature>
<evidence type="ECO:0000256" key="11">
    <source>
        <dbReference type="ARBA" id="ARBA00023242"/>
    </source>
</evidence>
<name>A0A0L0DGV6_THETB</name>
<dbReference type="FunFam" id="3.30.70.1730:FF:000005">
    <property type="entry name" value="Ribosome assembly factor mrt4"/>
    <property type="match status" value="1"/>
</dbReference>
<dbReference type="Pfam" id="PF02770">
    <property type="entry name" value="Acyl-CoA_dh_M"/>
    <property type="match status" value="1"/>
</dbReference>
<dbReference type="PANTHER" id="PTHR10909:SF352">
    <property type="entry name" value="ACYL-COENZYME A OXIDASE-LIKE PROTEIN"/>
    <property type="match status" value="1"/>
</dbReference>
<reference evidence="16 17" key="1">
    <citation type="submission" date="2010-05" db="EMBL/GenBank/DDBJ databases">
        <title>The Genome Sequence of Thecamonas trahens ATCC 50062.</title>
        <authorList>
            <consortium name="The Broad Institute Genome Sequencing Platform"/>
            <person name="Russ C."/>
            <person name="Cuomo C."/>
            <person name="Shea T."/>
            <person name="Young S.K."/>
            <person name="Zeng Q."/>
            <person name="Koehrsen M."/>
            <person name="Haas B."/>
            <person name="Borodovsky M."/>
            <person name="Guigo R."/>
            <person name="Alvarado L."/>
            <person name="Berlin A."/>
            <person name="Bochicchio J."/>
            <person name="Borenstein D."/>
            <person name="Chapman S."/>
            <person name="Chen Z."/>
            <person name="Freedman E."/>
            <person name="Gellesch M."/>
            <person name="Goldberg J."/>
            <person name="Griggs A."/>
            <person name="Gujja S."/>
            <person name="Heilman E."/>
            <person name="Heiman D."/>
            <person name="Hepburn T."/>
            <person name="Howarth C."/>
            <person name="Jen D."/>
            <person name="Larson L."/>
            <person name="Mehta T."/>
            <person name="Park D."/>
            <person name="Pearson M."/>
            <person name="Roberts A."/>
            <person name="Saif S."/>
            <person name="Shenoy N."/>
            <person name="Sisk P."/>
            <person name="Stolte C."/>
            <person name="Sykes S."/>
            <person name="Thomson T."/>
            <person name="Walk T."/>
            <person name="White J."/>
            <person name="Yandava C."/>
            <person name="Burger G."/>
            <person name="Gray M.W."/>
            <person name="Holland P.W.H."/>
            <person name="King N."/>
            <person name="Lang F.B.F."/>
            <person name="Roger A.J."/>
            <person name="Ruiz-Trillo I."/>
            <person name="Lander E."/>
            <person name="Nusbaum C."/>
        </authorList>
    </citation>
    <scope>NUCLEOTIDE SEQUENCE [LARGE SCALE GENOMIC DNA]</scope>
    <source>
        <strain evidence="16 17">ATCC 50062</strain>
    </source>
</reference>
<dbReference type="Pfam" id="PF17777">
    <property type="entry name" value="RL10P_insert"/>
    <property type="match status" value="1"/>
</dbReference>
<dbReference type="GO" id="GO:0003997">
    <property type="term" value="F:acyl-CoA oxidase activity"/>
    <property type="evidence" value="ECO:0007669"/>
    <property type="project" value="InterPro"/>
</dbReference>
<evidence type="ECO:0000256" key="2">
    <source>
        <dbReference type="ARBA" id="ARBA00004046"/>
    </source>
</evidence>
<feature type="domain" description="Acyl-CoA oxidase C-alpha1" evidence="15">
    <location>
        <begin position="502"/>
        <end position="662"/>
    </location>
</feature>
<dbReference type="InterPro" id="IPR043141">
    <property type="entry name" value="Ribosomal_uL10-like_sf"/>
</dbReference>
<evidence type="ECO:0000259" key="14">
    <source>
        <dbReference type="Pfam" id="PF17777"/>
    </source>
</evidence>
<dbReference type="InterPro" id="IPR009100">
    <property type="entry name" value="AcylCoA_DH/oxidase_NM_dom_sf"/>
</dbReference>
<dbReference type="InterPro" id="IPR033867">
    <property type="entry name" value="Mrt4"/>
</dbReference>
<dbReference type="SUPFAM" id="SSF160369">
    <property type="entry name" value="Ribosomal protein L10-like"/>
    <property type="match status" value="1"/>
</dbReference>
<dbReference type="GO" id="GO:0005504">
    <property type="term" value="F:fatty acid binding"/>
    <property type="evidence" value="ECO:0007669"/>
    <property type="project" value="TreeGrafter"/>
</dbReference>
<evidence type="ECO:0000259" key="13">
    <source>
        <dbReference type="Pfam" id="PF02770"/>
    </source>
</evidence>
<keyword evidence="17" id="KW-1185">Reference proteome</keyword>
<proteinExistence type="inferred from homology"/>
<dbReference type="OrthoDB" id="10262308at2759"/>
<comment type="similarity">
    <text evidence="6">Belongs to the universal ribosomal protein uL10 family.</text>
</comment>
<dbReference type="InterPro" id="IPR046373">
    <property type="entry name" value="Acyl-CoA_Oxase/DH_mid-dom_sf"/>
</dbReference>
<evidence type="ECO:0000256" key="8">
    <source>
        <dbReference type="ARBA" id="ARBA00022630"/>
    </source>
</evidence>
<dbReference type="Pfam" id="PF22924">
    <property type="entry name" value="ACOX_C_alpha1"/>
    <property type="match status" value="1"/>
</dbReference>
<keyword evidence="9" id="KW-0274">FAD</keyword>
<dbReference type="InterPro" id="IPR055060">
    <property type="entry name" value="ACOX_C_alpha1"/>
</dbReference>
<dbReference type="eggNOG" id="KOG0816">
    <property type="taxonomic scope" value="Eukaryota"/>
</dbReference>
<dbReference type="GO" id="GO:0005730">
    <property type="term" value="C:nucleolus"/>
    <property type="evidence" value="ECO:0007669"/>
    <property type="project" value="UniProtKB-SubCell"/>
</dbReference>
<keyword evidence="8" id="KW-0285">Flavoprotein</keyword>
<dbReference type="Gene3D" id="1.20.140.10">
    <property type="entry name" value="Butyryl-CoA Dehydrogenase, subunit A, domain 3"/>
    <property type="match status" value="2"/>
</dbReference>
<dbReference type="Gene3D" id="3.90.105.20">
    <property type="match status" value="1"/>
</dbReference>
<dbReference type="Gene3D" id="3.30.70.1730">
    <property type="match status" value="1"/>
</dbReference>
<dbReference type="EMBL" id="GL349466">
    <property type="protein sequence ID" value="KNC51356.1"/>
    <property type="molecule type" value="Genomic_DNA"/>
</dbReference>
<dbReference type="Proteomes" id="UP000054408">
    <property type="component" value="Unassembled WGS sequence"/>
</dbReference>
<evidence type="ECO:0000259" key="12">
    <source>
        <dbReference type="Pfam" id="PF01756"/>
    </source>
</evidence>
<dbReference type="Pfam" id="PF00466">
    <property type="entry name" value="Ribosomal_L10"/>
    <property type="match status" value="1"/>
</dbReference>
<keyword evidence="10" id="KW-0560">Oxidoreductase</keyword>
<evidence type="ECO:0000256" key="9">
    <source>
        <dbReference type="ARBA" id="ARBA00022827"/>
    </source>
</evidence>
<dbReference type="Pfam" id="PF01756">
    <property type="entry name" value="ACOX"/>
    <property type="match status" value="1"/>
</dbReference>
<comment type="subcellular location">
    <subcellularLocation>
        <location evidence="3">Cytoplasm</location>
    </subcellularLocation>
    <subcellularLocation>
        <location evidence="4">Nucleus</location>
        <location evidence="4">Nucleolus</location>
    </subcellularLocation>
</comment>
<dbReference type="CDD" id="cd05796">
    <property type="entry name" value="Ribosomal_P0_like"/>
    <property type="match status" value="1"/>
</dbReference>
<comment type="similarity">
    <text evidence="5">Belongs to the acyl-CoA oxidase family.</text>
</comment>
<dbReference type="InterPro" id="IPR036250">
    <property type="entry name" value="AcylCo_DH-like_C"/>
</dbReference>
<keyword evidence="11" id="KW-0539">Nucleus</keyword>